<dbReference type="AlphaFoldDB" id="A0A3N1PV56"/>
<evidence type="ECO:0000256" key="1">
    <source>
        <dbReference type="ARBA" id="ARBA00022729"/>
    </source>
</evidence>
<evidence type="ECO:0000313" key="4">
    <source>
        <dbReference type="Proteomes" id="UP000268033"/>
    </source>
</evidence>
<dbReference type="Gene3D" id="3.30.1450.10">
    <property type="match status" value="1"/>
</dbReference>
<comment type="caution">
    <text evidence="3">The sequence shown here is derived from an EMBL/GenBank/DDBJ whole genome shotgun (WGS) entry which is preliminary data.</text>
</comment>
<dbReference type="Proteomes" id="UP000268033">
    <property type="component" value="Unassembled WGS sequence"/>
</dbReference>
<dbReference type="InterPro" id="IPR037873">
    <property type="entry name" value="BamE-like"/>
</dbReference>
<protein>
    <submittedName>
        <fullName evidence="3">Uncharacterized protein DUF3192</fullName>
    </submittedName>
</protein>
<dbReference type="OrthoDB" id="6399368at2"/>
<sequence>MKSKMPWVVAAIVLAYAAYVGMVLIFYQPSVDNMSWEDRQAYNQRKLAELQLGLSAEHIHQLMGSADFSEAKFSQGKALTILFYRTHQTKSDGITTRDECTPLLFSDDKLIGWGQDTYQQYLTATVDQPAEADAGLTASH</sequence>
<keyword evidence="2" id="KW-0472">Membrane</keyword>
<evidence type="ECO:0000313" key="3">
    <source>
        <dbReference type="EMBL" id="ROQ30647.1"/>
    </source>
</evidence>
<dbReference type="RefSeq" id="WP_050657924.1">
    <property type="nucleotide sequence ID" value="NZ_LFWC01000002.1"/>
</dbReference>
<keyword evidence="4" id="KW-1185">Reference proteome</keyword>
<dbReference type="EMBL" id="RJUL01000001">
    <property type="protein sequence ID" value="ROQ30647.1"/>
    <property type="molecule type" value="Genomic_DNA"/>
</dbReference>
<dbReference type="Pfam" id="PF11399">
    <property type="entry name" value="DUF3192"/>
    <property type="match status" value="1"/>
</dbReference>
<name>A0A3N1PV56_9GAMM</name>
<organism evidence="3 4">
    <name type="scientific">Gallaecimonas pentaromativorans</name>
    <dbReference type="NCBI Taxonomy" id="584787"/>
    <lineage>
        <taxon>Bacteria</taxon>
        <taxon>Pseudomonadati</taxon>
        <taxon>Pseudomonadota</taxon>
        <taxon>Gammaproteobacteria</taxon>
        <taxon>Enterobacterales</taxon>
        <taxon>Gallaecimonadaceae</taxon>
        <taxon>Gallaecimonas</taxon>
    </lineage>
</organism>
<keyword evidence="2" id="KW-1133">Transmembrane helix</keyword>
<keyword evidence="2" id="KW-0812">Transmembrane</keyword>
<dbReference type="STRING" id="584787.GCA_001247655_01922"/>
<feature type="transmembrane region" description="Helical" evidence="2">
    <location>
        <begin position="7"/>
        <end position="27"/>
    </location>
</feature>
<keyword evidence="1" id="KW-0732">Signal</keyword>
<gene>
    <name evidence="3" type="ORF">EDC28_101333</name>
</gene>
<reference evidence="3 4" key="1">
    <citation type="submission" date="2018-11" db="EMBL/GenBank/DDBJ databases">
        <title>Genomic Encyclopedia of Type Strains, Phase IV (KMG-IV): sequencing the most valuable type-strain genomes for metagenomic binning, comparative biology and taxonomic classification.</title>
        <authorList>
            <person name="Goeker M."/>
        </authorList>
    </citation>
    <scope>NUCLEOTIDE SEQUENCE [LARGE SCALE GENOMIC DNA]</scope>
    <source>
        <strain evidence="3 4">DSM 21945</strain>
    </source>
</reference>
<evidence type="ECO:0000256" key="2">
    <source>
        <dbReference type="SAM" id="Phobius"/>
    </source>
</evidence>
<dbReference type="InterPro" id="IPR021534">
    <property type="entry name" value="DUF3192"/>
</dbReference>
<accession>A0A3N1PV56</accession>
<proteinExistence type="predicted"/>